<keyword evidence="3" id="KW-1185">Reference proteome</keyword>
<dbReference type="EMBL" id="BQNB010009305">
    <property type="protein sequence ID" value="GJS61649.1"/>
    <property type="molecule type" value="Genomic_DNA"/>
</dbReference>
<comment type="caution">
    <text evidence="2">The sequence shown here is derived from an EMBL/GenBank/DDBJ whole genome shotgun (WGS) entry which is preliminary data.</text>
</comment>
<feature type="region of interest" description="Disordered" evidence="1">
    <location>
        <begin position="174"/>
        <end position="208"/>
    </location>
</feature>
<accession>A0ABQ4X8V9</accession>
<name>A0ABQ4X8V9_9ASTR</name>
<organism evidence="2 3">
    <name type="scientific">Tanacetum coccineum</name>
    <dbReference type="NCBI Taxonomy" id="301880"/>
    <lineage>
        <taxon>Eukaryota</taxon>
        <taxon>Viridiplantae</taxon>
        <taxon>Streptophyta</taxon>
        <taxon>Embryophyta</taxon>
        <taxon>Tracheophyta</taxon>
        <taxon>Spermatophyta</taxon>
        <taxon>Magnoliopsida</taxon>
        <taxon>eudicotyledons</taxon>
        <taxon>Gunneridae</taxon>
        <taxon>Pentapetalae</taxon>
        <taxon>asterids</taxon>
        <taxon>campanulids</taxon>
        <taxon>Asterales</taxon>
        <taxon>Asteraceae</taxon>
        <taxon>Asteroideae</taxon>
        <taxon>Anthemideae</taxon>
        <taxon>Anthemidinae</taxon>
        <taxon>Tanacetum</taxon>
    </lineage>
</organism>
<feature type="compositionally biased region" description="Low complexity" evidence="1">
    <location>
        <begin position="189"/>
        <end position="200"/>
    </location>
</feature>
<reference evidence="2" key="1">
    <citation type="journal article" date="2022" name="Int. J. Mol. Sci.">
        <title>Draft Genome of Tanacetum Coccineum: Genomic Comparison of Closely Related Tanacetum-Family Plants.</title>
        <authorList>
            <person name="Yamashiro T."/>
            <person name="Shiraishi A."/>
            <person name="Nakayama K."/>
            <person name="Satake H."/>
        </authorList>
    </citation>
    <scope>NUCLEOTIDE SEQUENCE</scope>
</reference>
<proteinExistence type="predicted"/>
<evidence type="ECO:0000256" key="1">
    <source>
        <dbReference type="SAM" id="MobiDB-lite"/>
    </source>
</evidence>
<evidence type="ECO:0000313" key="3">
    <source>
        <dbReference type="Proteomes" id="UP001151760"/>
    </source>
</evidence>
<gene>
    <name evidence="2" type="ORF">Tco_0656433</name>
</gene>
<protein>
    <recommendedName>
        <fullName evidence="4">Reverse transcriptase domain-containing protein</fullName>
    </recommendedName>
</protein>
<evidence type="ECO:0008006" key="4">
    <source>
        <dbReference type="Google" id="ProtNLM"/>
    </source>
</evidence>
<evidence type="ECO:0000313" key="2">
    <source>
        <dbReference type="EMBL" id="GJS61649.1"/>
    </source>
</evidence>
<dbReference type="Proteomes" id="UP001151760">
    <property type="component" value="Unassembled WGS sequence"/>
</dbReference>
<sequence>MPPRRLKQRVVERLVINRVAEAIADYEINRANARGARPGNVGGAGSQNAGGVIAPEVHGCSYKTFLNCKPHSFNRTKGVVRLIRWFKKMESVFEISKCSQEDKVKFAACTLEGRALTWFNGNLLLKARRLNAMFGDFLRESKGNVTPSKPANINEAVNMARELVEQAVQAKATRIRERNKRKWEDHQRNNSNRNNNTHHQQQNRRHDATKAYVTAPAEGSGYGGNLP</sequence>
<reference evidence="2" key="2">
    <citation type="submission" date="2022-01" db="EMBL/GenBank/DDBJ databases">
        <authorList>
            <person name="Yamashiro T."/>
            <person name="Shiraishi A."/>
            <person name="Satake H."/>
            <person name="Nakayama K."/>
        </authorList>
    </citation>
    <scope>NUCLEOTIDE SEQUENCE</scope>
</reference>